<dbReference type="RefSeq" id="WP_018576394.1">
    <property type="nucleotide sequence ID" value="NZ_KB892385.1"/>
</dbReference>
<sequence>MNNEIELEHGHCHHHFRRISWSAIVVGALVGVGLGFLLNLFSLAIGLTAFNLNQGGAIVLAAGGFLGLIIGVIASMFVAGYAAGYLGRFYCPQRNLGIVYGFTTWSLALLFAAVLGAQMSSYLSSYSSSISKSVLVLSPVNQAENPSAEPVVIKSVSVPNTDAQKAVTVTAPASSLSCGAFCVFLLFFIGAVSACVGGCCGMSCKRED</sequence>
<dbReference type="eggNOG" id="ENOG502ZBIP">
    <property type="taxonomic scope" value="Bacteria"/>
</dbReference>
<evidence type="ECO:0000256" key="1">
    <source>
        <dbReference type="SAM" id="Phobius"/>
    </source>
</evidence>
<keyword evidence="1" id="KW-0472">Membrane</keyword>
<accession>A0A0W0YLY9</accession>
<evidence type="ECO:0008006" key="4">
    <source>
        <dbReference type="Google" id="ProtNLM"/>
    </source>
</evidence>
<name>A0A0W0YLY9_9GAMM</name>
<proteinExistence type="predicted"/>
<dbReference type="STRING" id="1122169.Lsha_2232"/>
<evidence type="ECO:0000313" key="3">
    <source>
        <dbReference type="Proteomes" id="UP000054600"/>
    </source>
</evidence>
<protein>
    <recommendedName>
        <fullName evidence="4">Transmembrane protein</fullName>
    </recommendedName>
</protein>
<evidence type="ECO:0000313" key="2">
    <source>
        <dbReference type="EMBL" id="KTD57847.1"/>
    </source>
</evidence>
<dbReference type="PATRIC" id="fig|1122169.6.peg.2562"/>
<dbReference type="AlphaFoldDB" id="A0A0W0YLY9"/>
<comment type="caution">
    <text evidence="2">The sequence shown here is derived from an EMBL/GenBank/DDBJ whole genome shotgun (WGS) entry which is preliminary data.</text>
</comment>
<gene>
    <name evidence="2" type="ORF">Lsha_2232</name>
</gene>
<dbReference type="Proteomes" id="UP000054600">
    <property type="component" value="Unassembled WGS sequence"/>
</dbReference>
<reference evidence="2 3" key="1">
    <citation type="submission" date="2015-11" db="EMBL/GenBank/DDBJ databases">
        <title>Genomic analysis of 38 Legionella species identifies large and diverse effector repertoires.</title>
        <authorList>
            <person name="Burstein D."/>
            <person name="Amaro F."/>
            <person name="Zusman T."/>
            <person name="Lifshitz Z."/>
            <person name="Cohen O."/>
            <person name="Gilbert J.A."/>
            <person name="Pupko T."/>
            <person name="Shuman H.A."/>
            <person name="Segal G."/>
        </authorList>
    </citation>
    <scope>NUCLEOTIDE SEQUENCE [LARGE SCALE GENOMIC DNA]</scope>
    <source>
        <strain evidence="2 3">ATCC 49655</strain>
    </source>
</reference>
<feature type="transmembrane region" description="Helical" evidence="1">
    <location>
        <begin position="98"/>
        <end position="119"/>
    </location>
</feature>
<feature type="transmembrane region" description="Helical" evidence="1">
    <location>
        <begin position="183"/>
        <end position="204"/>
    </location>
</feature>
<keyword evidence="3" id="KW-1185">Reference proteome</keyword>
<dbReference type="OrthoDB" id="5654176at2"/>
<organism evidence="2 3">
    <name type="scientific">Legionella shakespearei DSM 23087</name>
    <dbReference type="NCBI Taxonomy" id="1122169"/>
    <lineage>
        <taxon>Bacteria</taxon>
        <taxon>Pseudomonadati</taxon>
        <taxon>Pseudomonadota</taxon>
        <taxon>Gammaproteobacteria</taxon>
        <taxon>Legionellales</taxon>
        <taxon>Legionellaceae</taxon>
        <taxon>Legionella</taxon>
    </lineage>
</organism>
<feature type="transmembrane region" description="Helical" evidence="1">
    <location>
        <begin position="21"/>
        <end position="45"/>
    </location>
</feature>
<keyword evidence="1" id="KW-1133">Transmembrane helix</keyword>
<feature type="transmembrane region" description="Helical" evidence="1">
    <location>
        <begin position="57"/>
        <end position="86"/>
    </location>
</feature>
<dbReference type="EMBL" id="LNYW01000061">
    <property type="protein sequence ID" value="KTD57847.1"/>
    <property type="molecule type" value="Genomic_DNA"/>
</dbReference>
<keyword evidence="1" id="KW-0812">Transmembrane</keyword>